<evidence type="ECO:0000259" key="2">
    <source>
        <dbReference type="Pfam" id="PF00307"/>
    </source>
</evidence>
<dbReference type="InterPro" id="IPR036872">
    <property type="entry name" value="CH_dom_sf"/>
</dbReference>
<dbReference type="STRING" id="104452.A0A0L7LAV9"/>
<reference evidence="3 4" key="1">
    <citation type="journal article" date="2015" name="Genome Biol. Evol.">
        <title>The genome of winter moth (Operophtera brumata) provides a genomic perspective on sexual dimorphism and phenology.</title>
        <authorList>
            <person name="Derks M.F."/>
            <person name="Smit S."/>
            <person name="Salis L."/>
            <person name="Schijlen E."/>
            <person name="Bossers A."/>
            <person name="Mateman C."/>
            <person name="Pijl A.S."/>
            <person name="de Ridder D."/>
            <person name="Groenen M.A."/>
            <person name="Visser M.E."/>
            <person name="Megens H.J."/>
        </authorList>
    </citation>
    <scope>NUCLEOTIDE SEQUENCE [LARGE SCALE GENOMIC DNA]</scope>
    <source>
        <strain evidence="3">WM2013NL</strain>
        <tissue evidence="3">Head and thorax</tissue>
    </source>
</reference>
<dbReference type="CDD" id="cd00176">
    <property type="entry name" value="SPEC"/>
    <property type="match status" value="1"/>
</dbReference>
<comment type="caution">
    <text evidence="3">The sequence shown here is derived from an EMBL/GenBank/DDBJ whole genome shotgun (WGS) entry which is preliminary data.</text>
</comment>
<organism evidence="3 4">
    <name type="scientific">Operophtera brumata</name>
    <name type="common">Winter moth</name>
    <name type="synonym">Phalaena brumata</name>
    <dbReference type="NCBI Taxonomy" id="104452"/>
    <lineage>
        <taxon>Eukaryota</taxon>
        <taxon>Metazoa</taxon>
        <taxon>Ecdysozoa</taxon>
        <taxon>Arthropoda</taxon>
        <taxon>Hexapoda</taxon>
        <taxon>Insecta</taxon>
        <taxon>Pterygota</taxon>
        <taxon>Neoptera</taxon>
        <taxon>Endopterygota</taxon>
        <taxon>Lepidoptera</taxon>
        <taxon>Glossata</taxon>
        <taxon>Ditrysia</taxon>
        <taxon>Geometroidea</taxon>
        <taxon>Geometridae</taxon>
        <taxon>Larentiinae</taxon>
        <taxon>Operophtera</taxon>
    </lineage>
</organism>
<dbReference type="Gene3D" id="1.20.58.60">
    <property type="match status" value="3"/>
</dbReference>
<dbReference type="SUPFAM" id="SSF46966">
    <property type="entry name" value="Spectrin repeat"/>
    <property type="match status" value="3"/>
</dbReference>
<dbReference type="SMART" id="SM00150">
    <property type="entry name" value="SPEC"/>
    <property type="match status" value="1"/>
</dbReference>
<evidence type="ECO:0000313" key="4">
    <source>
        <dbReference type="Proteomes" id="UP000037510"/>
    </source>
</evidence>
<proteinExistence type="predicted"/>
<dbReference type="GO" id="GO:0005737">
    <property type="term" value="C:cytoplasm"/>
    <property type="evidence" value="ECO:0007669"/>
    <property type="project" value="UniProtKB-ARBA"/>
</dbReference>
<evidence type="ECO:0000256" key="1">
    <source>
        <dbReference type="ARBA" id="ARBA00022737"/>
    </source>
</evidence>
<protein>
    <submittedName>
        <fullName evidence="3">Putative beta chain spectrin</fullName>
    </submittedName>
</protein>
<sequence>MNACIECVIPLHRILHFAVWPDRERVLGEEVREGCTAAVVPAQDERLPRSAHTQLQRLVALRARLQRAYTRAQVHYYTACGASARRAATTECTYTTSVTRGAPGSASTRSYTRTGTLLHRLWCQRKTSGYHGMHIHNFSDSWRSGLGFNALIHAHRYTTTPPVEYSRLVSALLEWIRVTIRELNGRDLPNALDGIQRLLLAFKQYRTVEKPPNIGPSRNHPSEYSCLVSALLEWIRVTIRELNGRDLPNALDGIQRLLLTFKQYRTVDKPPKSELLRQQRLEQLNYKFNTKSVLRKGYLKEMIQVLSDPRYGSNLAQVDATVKKHEAISADILARTERFEDLSAMAAELVKENYHGAEAVSRTEQAVLQRWRELLELLERHR</sequence>
<name>A0A0L7LAV9_OPEBR</name>
<accession>A0A0L7LAV9</accession>
<evidence type="ECO:0000313" key="3">
    <source>
        <dbReference type="EMBL" id="KOB72540.1"/>
    </source>
</evidence>
<gene>
    <name evidence="3" type="ORF">OBRU01_06662</name>
</gene>
<dbReference type="SUPFAM" id="SSF47576">
    <property type="entry name" value="Calponin-homology domain, CH-domain"/>
    <property type="match status" value="1"/>
</dbReference>
<dbReference type="InterPro" id="IPR018159">
    <property type="entry name" value="Spectrin/alpha-actinin"/>
</dbReference>
<dbReference type="Pfam" id="PF00435">
    <property type="entry name" value="Spectrin"/>
    <property type="match status" value="1"/>
</dbReference>
<feature type="domain" description="Calponin-homology (CH)" evidence="2">
    <location>
        <begin position="121"/>
        <end position="160"/>
    </location>
</feature>
<dbReference type="Proteomes" id="UP000037510">
    <property type="component" value="Unassembled WGS sequence"/>
</dbReference>
<dbReference type="AlphaFoldDB" id="A0A0L7LAV9"/>
<dbReference type="InterPro" id="IPR002017">
    <property type="entry name" value="Spectrin_repeat"/>
</dbReference>
<dbReference type="Gene3D" id="1.10.418.10">
    <property type="entry name" value="Calponin-like domain"/>
    <property type="match status" value="1"/>
</dbReference>
<dbReference type="InterPro" id="IPR001715">
    <property type="entry name" value="CH_dom"/>
</dbReference>
<dbReference type="EMBL" id="JTDY01001920">
    <property type="protein sequence ID" value="KOB72540.1"/>
    <property type="molecule type" value="Genomic_DNA"/>
</dbReference>
<dbReference type="Pfam" id="PF00307">
    <property type="entry name" value="CH"/>
    <property type="match status" value="1"/>
</dbReference>
<keyword evidence="1" id="KW-0677">Repeat</keyword>
<keyword evidence="4" id="KW-1185">Reference proteome</keyword>
<dbReference type="PANTHER" id="PTHR11915">
    <property type="entry name" value="SPECTRIN/FILAMIN RELATED CYTOSKELETAL PROTEIN"/>
    <property type="match status" value="1"/>
</dbReference>